<dbReference type="InterPro" id="IPR035906">
    <property type="entry name" value="MetI-like_sf"/>
</dbReference>
<dbReference type="AlphaFoldDB" id="A0A382ERE9"/>
<evidence type="ECO:0000256" key="4">
    <source>
        <dbReference type="ARBA" id="ARBA00022692"/>
    </source>
</evidence>
<keyword evidence="2" id="KW-0813">Transport</keyword>
<feature type="non-terminal residue" evidence="9">
    <location>
        <position position="1"/>
    </location>
</feature>
<protein>
    <recommendedName>
        <fullName evidence="8">ABC transmembrane type-1 domain-containing protein</fullName>
    </recommendedName>
</protein>
<feature type="transmembrane region" description="Helical" evidence="7">
    <location>
        <begin position="98"/>
        <end position="120"/>
    </location>
</feature>
<feature type="transmembrane region" description="Helical" evidence="7">
    <location>
        <begin position="59"/>
        <end position="86"/>
    </location>
</feature>
<reference evidence="9" key="1">
    <citation type="submission" date="2018-05" db="EMBL/GenBank/DDBJ databases">
        <authorList>
            <person name="Lanie J.A."/>
            <person name="Ng W.-L."/>
            <person name="Kazmierczak K.M."/>
            <person name="Andrzejewski T.M."/>
            <person name="Davidsen T.M."/>
            <person name="Wayne K.J."/>
            <person name="Tettelin H."/>
            <person name="Glass J.I."/>
            <person name="Rusch D."/>
            <person name="Podicherti R."/>
            <person name="Tsui H.-C.T."/>
            <person name="Winkler M.E."/>
        </authorList>
    </citation>
    <scope>NUCLEOTIDE SEQUENCE</scope>
</reference>
<dbReference type="GO" id="GO:0005886">
    <property type="term" value="C:plasma membrane"/>
    <property type="evidence" value="ECO:0007669"/>
    <property type="project" value="UniProtKB-SubCell"/>
</dbReference>
<keyword evidence="5 7" id="KW-1133">Transmembrane helix</keyword>
<dbReference type="SUPFAM" id="SSF161098">
    <property type="entry name" value="MetI-like"/>
    <property type="match status" value="1"/>
</dbReference>
<gene>
    <name evidence="9" type="ORF">METZ01_LOCUS205425</name>
</gene>
<dbReference type="Gene3D" id="1.10.3720.10">
    <property type="entry name" value="MetI-like"/>
    <property type="match status" value="1"/>
</dbReference>
<dbReference type="PANTHER" id="PTHR30465:SF43">
    <property type="entry name" value="OLIGOPEPTIDE ABC TRANSPORTER, PERMEASE PROTEIN"/>
    <property type="match status" value="1"/>
</dbReference>
<comment type="subcellular location">
    <subcellularLocation>
        <location evidence="1">Cell membrane</location>
        <topology evidence="1">Multi-pass membrane protein</topology>
    </subcellularLocation>
</comment>
<evidence type="ECO:0000313" key="9">
    <source>
        <dbReference type="EMBL" id="SVB52571.1"/>
    </source>
</evidence>
<sequence length="286" mass="32679">QSTGEQVDESELLALKKRYGLDKPIYFQYYKWAVGFFKWDLGLSIEFRRPVTDLVNERLMMTLALGVFTILFTWTMAIPIGILSAWKQYSVMDYIFTVFSYFGVGTPNFLLALVIMWFVFDWFGWRITGLFSEDYNDAPWSFGKFYDMLKHIWVPMIILGTDGAARFTRIVRANLLDEMSRPYVETARAKGLPEWKLLMKYPVRLALNPFVSTAGLELPRLISGSLIVATVMSLPTIGPLLLRALLSQDMYMAGSIVMILTFLTLVGVLISDIILALLDPRIRMGS</sequence>
<name>A0A382ERE9_9ZZZZ</name>
<dbReference type="GO" id="GO:0055085">
    <property type="term" value="P:transmembrane transport"/>
    <property type="evidence" value="ECO:0007669"/>
    <property type="project" value="InterPro"/>
</dbReference>
<dbReference type="Pfam" id="PF00528">
    <property type="entry name" value="BPD_transp_1"/>
    <property type="match status" value="1"/>
</dbReference>
<evidence type="ECO:0000256" key="6">
    <source>
        <dbReference type="ARBA" id="ARBA00023136"/>
    </source>
</evidence>
<keyword evidence="3" id="KW-1003">Cell membrane</keyword>
<evidence type="ECO:0000256" key="5">
    <source>
        <dbReference type="ARBA" id="ARBA00022989"/>
    </source>
</evidence>
<evidence type="ECO:0000256" key="1">
    <source>
        <dbReference type="ARBA" id="ARBA00004651"/>
    </source>
</evidence>
<evidence type="ECO:0000256" key="3">
    <source>
        <dbReference type="ARBA" id="ARBA00022475"/>
    </source>
</evidence>
<feature type="domain" description="ABC transmembrane type-1" evidence="8">
    <location>
        <begin position="59"/>
        <end position="269"/>
    </location>
</feature>
<accession>A0A382ERE9</accession>
<dbReference type="InterPro" id="IPR000515">
    <property type="entry name" value="MetI-like"/>
</dbReference>
<feature type="transmembrane region" description="Helical" evidence="7">
    <location>
        <begin position="152"/>
        <end position="171"/>
    </location>
</feature>
<feature type="transmembrane region" description="Helical" evidence="7">
    <location>
        <begin position="252"/>
        <end position="278"/>
    </location>
</feature>
<keyword evidence="6 7" id="KW-0472">Membrane</keyword>
<keyword evidence="4 7" id="KW-0812">Transmembrane</keyword>
<evidence type="ECO:0000259" key="8">
    <source>
        <dbReference type="PROSITE" id="PS50928"/>
    </source>
</evidence>
<dbReference type="EMBL" id="UINC01045607">
    <property type="protein sequence ID" value="SVB52571.1"/>
    <property type="molecule type" value="Genomic_DNA"/>
</dbReference>
<dbReference type="CDD" id="cd06261">
    <property type="entry name" value="TM_PBP2"/>
    <property type="match status" value="1"/>
</dbReference>
<evidence type="ECO:0000256" key="7">
    <source>
        <dbReference type="SAM" id="Phobius"/>
    </source>
</evidence>
<evidence type="ECO:0000256" key="2">
    <source>
        <dbReference type="ARBA" id="ARBA00022448"/>
    </source>
</evidence>
<organism evidence="9">
    <name type="scientific">marine metagenome</name>
    <dbReference type="NCBI Taxonomy" id="408172"/>
    <lineage>
        <taxon>unclassified sequences</taxon>
        <taxon>metagenomes</taxon>
        <taxon>ecological metagenomes</taxon>
    </lineage>
</organism>
<dbReference type="PANTHER" id="PTHR30465">
    <property type="entry name" value="INNER MEMBRANE ABC TRANSPORTER"/>
    <property type="match status" value="1"/>
</dbReference>
<feature type="transmembrane region" description="Helical" evidence="7">
    <location>
        <begin position="226"/>
        <end position="246"/>
    </location>
</feature>
<dbReference type="PROSITE" id="PS50928">
    <property type="entry name" value="ABC_TM1"/>
    <property type="match status" value="1"/>
</dbReference>
<proteinExistence type="predicted"/>